<proteinExistence type="predicted"/>
<dbReference type="GO" id="GO:0030198">
    <property type="term" value="P:extracellular matrix organization"/>
    <property type="evidence" value="ECO:0007669"/>
    <property type="project" value="TreeGrafter"/>
</dbReference>
<comment type="caution">
    <text evidence="2">The sequence shown here is derived from an EMBL/GenBank/DDBJ whole genome shotgun (WGS) entry which is preliminary data.</text>
</comment>
<dbReference type="PANTHER" id="PTHR10900">
    <property type="entry name" value="PERIOSTIN-RELATED"/>
    <property type="match status" value="1"/>
</dbReference>
<dbReference type="EMBL" id="QKTX01000007">
    <property type="protein sequence ID" value="PZV83139.1"/>
    <property type="molecule type" value="Genomic_DNA"/>
</dbReference>
<dbReference type="RefSeq" id="WP_111392948.1">
    <property type="nucleotide sequence ID" value="NZ_QKTX01000007.1"/>
</dbReference>
<dbReference type="GO" id="GO:0005615">
    <property type="term" value="C:extracellular space"/>
    <property type="evidence" value="ECO:0007669"/>
    <property type="project" value="TreeGrafter"/>
</dbReference>
<dbReference type="PANTHER" id="PTHR10900:SF77">
    <property type="entry name" value="FI19380P1"/>
    <property type="match status" value="1"/>
</dbReference>
<keyword evidence="3" id="KW-1185">Reference proteome</keyword>
<dbReference type="FunFam" id="2.30.180.10:FF:000032">
    <property type="entry name" value="Fasciclin domain-containing protein, putative"/>
    <property type="match status" value="2"/>
</dbReference>
<dbReference type="OrthoDB" id="1119934at2"/>
<accession>A0A326RPN2</accession>
<dbReference type="GO" id="GO:0007155">
    <property type="term" value="P:cell adhesion"/>
    <property type="evidence" value="ECO:0007669"/>
    <property type="project" value="TreeGrafter"/>
</dbReference>
<protein>
    <submittedName>
        <fullName evidence="2">Putative surface protein with fasciclin (FAS1) repeats</fullName>
    </submittedName>
</protein>
<gene>
    <name evidence="2" type="ORF">CLV31_10791</name>
</gene>
<evidence type="ECO:0000313" key="3">
    <source>
        <dbReference type="Proteomes" id="UP000248917"/>
    </source>
</evidence>
<reference evidence="2 3" key="1">
    <citation type="submission" date="2018-06" db="EMBL/GenBank/DDBJ databases">
        <title>Genomic Encyclopedia of Archaeal and Bacterial Type Strains, Phase II (KMG-II): from individual species to whole genera.</title>
        <authorList>
            <person name="Goeker M."/>
        </authorList>
    </citation>
    <scope>NUCLEOTIDE SEQUENCE [LARGE SCALE GENOMIC DNA]</scope>
    <source>
        <strain evidence="2 3">T4</strain>
    </source>
</reference>
<dbReference type="InterPro" id="IPR036378">
    <property type="entry name" value="FAS1_dom_sf"/>
</dbReference>
<dbReference type="Pfam" id="PF02469">
    <property type="entry name" value="Fasciclin"/>
    <property type="match status" value="2"/>
</dbReference>
<feature type="domain" description="FAS1" evidence="1">
    <location>
        <begin position="184"/>
        <end position="323"/>
    </location>
</feature>
<name>A0A326RPN2_9BACT</name>
<dbReference type="InterPro" id="IPR000782">
    <property type="entry name" value="FAS1_domain"/>
</dbReference>
<dbReference type="SMART" id="SM00554">
    <property type="entry name" value="FAS1"/>
    <property type="match status" value="2"/>
</dbReference>
<dbReference type="PROSITE" id="PS50213">
    <property type="entry name" value="FAS1"/>
    <property type="match status" value="2"/>
</dbReference>
<feature type="domain" description="FAS1" evidence="1">
    <location>
        <begin position="55"/>
        <end position="180"/>
    </location>
</feature>
<dbReference type="GO" id="GO:0050839">
    <property type="term" value="F:cell adhesion molecule binding"/>
    <property type="evidence" value="ECO:0007669"/>
    <property type="project" value="TreeGrafter"/>
</dbReference>
<dbReference type="AlphaFoldDB" id="A0A326RPN2"/>
<sequence>MTTSINQWIKTGMYLFLVLFFASCSEIGEQSNPTANTSLKTIPEVLKSMDEGDLNQGSNARRNPGNTFATFNAALGKSGLASVFSRNDLTVFAPTDAAFASLGLNPGNIGSVEGLSTILLYHVVAGSVFSADLTEGFVPTLNGAAVKISLAGGPKVNEANIVLVDQQARNGVIHGIDQVLLPPTQNIMDLVDSNADFSVLKTAIDAAELRTALATTNNLTVFAPTNQAFLNLLEELGYESLDQLVGDIGLNGLISVLKYHVFAGGRVYSSDLTDTGIIMFSGDEVIIDTSGPSLIDLGGRESSIVATDIQATNGVVHVIDTVILNL</sequence>
<evidence type="ECO:0000313" key="2">
    <source>
        <dbReference type="EMBL" id="PZV83139.1"/>
    </source>
</evidence>
<dbReference type="Gene3D" id="2.30.180.10">
    <property type="entry name" value="FAS1 domain"/>
    <property type="match status" value="2"/>
</dbReference>
<dbReference type="InterPro" id="IPR050904">
    <property type="entry name" value="Adhesion/Biosynth-related"/>
</dbReference>
<dbReference type="Proteomes" id="UP000248917">
    <property type="component" value="Unassembled WGS sequence"/>
</dbReference>
<organism evidence="2 3">
    <name type="scientific">Algoriphagus aquaeductus</name>
    <dbReference type="NCBI Taxonomy" id="475299"/>
    <lineage>
        <taxon>Bacteria</taxon>
        <taxon>Pseudomonadati</taxon>
        <taxon>Bacteroidota</taxon>
        <taxon>Cytophagia</taxon>
        <taxon>Cytophagales</taxon>
        <taxon>Cyclobacteriaceae</taxon>
        <taxon>Algoriphagus</taxon>
    </lineage>
</organism>
<evidence type="ECO:0000259" key="1">
    <source>
        <dbReference type="PROSITE" id="PS50213"/>
    </source>
</evidence>
<dbReference type="SUPFAM" id="SSF82153">
    <property type="entry name" value="FAS1 domain"/>
    <property type="match status" value="2"/>
</dbReference>
<dbReference type="GO" id="GO:0031012">
    <property type="term" value="C:extracellular matrix"/>
    <property type="evidence" value="ECO:0007669"/>
    <property type="project" value="TreeGrafter"/>
</dbReference>